<evidence type="ECO:0000313" key="2">
    <source>
        <dbReference type="Proteomes" id="UP000706039"/>
    </source>
</evidence>
<sequence length="214" mass="23900">MYLSWSAFYEGASDAQYFNIIIPRLLDEIIRESGRRPCDVGEFPAVEFGIGDRSFEHVAADICARKNEFHIIFVHADLGGRGQAANVAQRREQLIQIAHAMCEFDPRIAVMLSPEKEIEAWALADSAAVKAALGVNTIPGDLMPDTPAAAERLLDPKSNLNAIIRSVVRRRSSDRQILVRIAQEQSIDNLRRASSFRSFESCLREVLARTGFIE</sequence>
<comment type="caution">
    <text evidence="1">The sequence shown here is derived from an EMBL/GenBank/DDBJ whole genome shotgun (WGS) entry which is preliminary data.</text>
</comment>
<name>A0ABS7PKP9_9SPHN</name>
<gene>
    <name evidence="1" type="ORF">K7G82_06180</name>
</gene>
<protein>
    <recommendedName>
        <fullName evidence="3">DUF4276 family protein</fullName>
    </recommendedName>
</protein>
<evidence type="ECO:0008006" key="3">
    <source>
        <dbReference type="Google" id="ProtNLM"/>
    </source>
</evidence>
<dbReference type="RefSeq" id="WP_222988947.1">
    <property type="nucleotide sequence ID" value="NZ_JAINVV010000003.1"/>
</dbReference>
<organism evidence="1 2">
    <name type="scientific">Sphingomonas colocasiae</name>
    <dbReference type="NCBI Taxonomy" id="1848973"/>
    <lineage>
        <taxon>Bacteria</taxon>
        <taxon>Pseudomonadati</taxon>
        <taxon>Pseudomonadota</taxon>
        <taxon>Alphaproteobacteria</taxon>
        <taxon>Sphingomonadales</taxon>
        <taxon>Sphingomonadaceae</taxon>
        <taxon>Sphingomonas</taxon>
    </lineage>
</organism>
<dbReference type="EMBL" id="JAINVV010000003">
    <property type="protein sequence ID" value="MBY8821870.1"/>
    <property type="molecule type" value="Genomic_DNA"/>
</dbReference>
<dbReference type="Proteomes" id="UP000706039">
    <property type="component" value="Unassembled WGS sequence"/>
</dbReference>
<keyword evidence="2" id="KW-1185">Reference proteome</keyword>
<reference evidence="1 2" key="1">
    <citation type="submission" date="2021-08" db="EMBL/GenBank/DDBJ databases">
        <authorList>
            <person name="Tuo L."/>
        </authorList>
    </citation>
    <scope>NUCLEOTIDE SEQUENCE [LARGE SCALE GENOMIC DNA]</scope>
    <source>
        <strain evidence="1 2">JCM 31229</strain>
    </source>
</reference>
<proteinExistence type="predicted"/>
<evidence type="ECO:0000313" key="1">
    <source>
        <dbReference type="EMBL" id="MBY8821870.1"/>
    </source>
</evidence>
<accession>A0ABS7PKP9</accession>